<dbReference type="Pfam" id="PF11975">
    <property type="entry name" value="Glyco_hydro_4C"/>
    <property type="match status" value="1"/>
</dbReference>
<evidence type="ECO:0000256" key="5">
    <source>
        <dbReference type="ARBA" id="ARBA00023027"/>
    </source>
</evidence>
<dbReference type="GO" id="GO:0005975">
    <property type="term" value="P:carbohydrate metabolic process"/>
    <property type="evidence" value="ECO:0007669"/>
    <property type="project" value="InterPro"/>
</dbReference>
<evidence type="ECO:0000256" key="10">
    <source>
        <dbReference type="PIRSR" id="PIRSR601088-3"/>
    </source>
</evidence>
<comment type="cofactor">
    <cofactor evidence="12">
        <name>NAD(+)</name>
        <dbReference type="ChEBI" id="CHEBI:57540"/>
    </cofactor>
    <text evidence="12">Binds 1 NAD(+) per subunit.</text>
</comment>
<dbReference type="InterPro" id="IPR053715">
    <property type="entry name" value="GH4_Enzyme_sf"/>
</dbReference>
<keyword evidence="6 10" id="KW-0464">Manganese</keyword>
<evidence type="ECO:0000256" key="7">
    <source>
        <dbReference type="ARBA" id="ARBA00023277"/>
    </source>
</evidence>
<dbReference type="Gene3D" id="3.90.1820.10">
    <property type="entry name" value="AglA-like glucosidase"/>
    <property type="match status" value="1"/>
</dbReference>
<evidence type="ECO:0000256" key="2">
    <source>
        <dbReference type="ARBA" id="ARBA00010141"/>
    </source>
</evidence>
<comment type="cofactor">
    <cofactor evidence="1">
        <name>Mn(2+)</name>
        <dbReference type="ChEBI" id="CHEBI:29035"/>
    </cofactor>
</comment>
<keyword evidence="8 12" id="KW-0326">Glycosidase</keyword>
<evidence type="ECO:0000256" key="3">
    <source>
        <dbReference type="ARBA" id="ARBA00022723"/>
    </source>
</evidence>
<keyword evidence="7" id="KW-0119">Carbohydrate metabolism</keyword>
<dbReference type="GO" id="GO:0004553">
    <property type="term" value="F:hydrolase activity, hydrolyzing O-glycosyl compounds"/>
    <property type="evidence" value="ECO:0007669"/>
    <property type="project" value="InterPro"/>
</dbReference>
<dbReference type="PROSITE" id="PS01324">
    <property type="entry name" value="GLYCOSYL_HYDROL_F4"/>
    <property type="match status" value="1"/>
</dbReference>
<organism evidence="14 15">
    <name type="scientific">Rhizobium jaguaris</name>
    <dbReference type="NCBI Taxonomy" id="1312183"/>
    <lineage>
        <taxon>Bacteria</taxon>
        <taxon>Pseudomonadati</taxon>
        <taxon>Pseudomonadota</taxon>
        <taxon>Alphaproteobacteria</taxon>
        <taxon>Hyphomicrobiales</taxon>
        <taxon>Rhizobiaceae</taxon>
        <taxon>Rhizobium/Agrobacterium group</taxon>
        <taxon>Rhizobium</taxon>
    </lineage>
</organism>
<evidence type="ECO:0000256" key="9">
    <source>
        <dbReference type="PIRSR" id="PIRSR601088-2"/>
    </source>
</evidence>
<dbReference type="CDD" id="cd05297">
    <property type="entry name" value="GH4_alpha_glucosidase_galactosidase"/>
    <property type="match status" value="1"/>
</dbReference>
<dbReference type="SUPFAM" id="SSF51735">
    <property type="entry name" value="NAD(P)-binding Rossmann-fold domains"/>
    <property type="match status" value="1"/>
</dbReference>
<feature type="site" description="Increases basicity of active site Tyr" evidence="11">
    <location>
        <position position="113"/>
    </location>
</feature>
<dbReference type="OrthoDB" id="9767022at2"/>
<accession>A0A387G3M4</accession>
<dbReference type="RefSeq" id="WP_120707804.1">
    <property type="nucleotide sequence ID" value="NZ_CP032695.1"/>
</dbReference>
<feature type="binding site" evidence="10">
    <location>
        <position position="203"/>
    </location>
    <ligand>
        <name>Mn(2+)</name>
        <dbReference type="ChEBI" id="CHEBI:29035"/>
    </ligand>
</feature>
<evidence type="ECO:0000256" key="1">
    <source>
        <dbReference type="ARBA" id="ARBA00001936"/>
    </source>
</evidence>
<dbReference type="EMBL" id="CP032695">
    <property type="protein sequence ID" value="AYG62894.1"/>
    <property type="molecule type" value="Genomic_DNA"/>
</dbReference>
<dbReference type="NCBIfam" id="NF011657">
    <property type="entry name" value="PRK15076.1"/>
    <property type="match status" value="1"/>
</dbReference>
<dbReference type="GO" id="GO:0046872">
    <property type="term" value="F:metal ion binding"/>
    <property type="evidence" value="ECO:0007669"/>
    <property type="project" value="UniProtKB-KW"/>
</dbReference>
<keyword evidence="3 10" id="KW-0479">Metal-binding</keyword>
<feature type="binding site" evidence="9">
    <location>
        <position position="151"/>
    </location>
    <ligand>
        <name>substrate</name>
    </ligand>
</feature>
<proteinExistence type="inferred from homology"/>
<evidence type="ECO:0000256" key="11">
    <source>
        <dbReference type="PIRSR" id="PIRSR601088-4"/>
    </source>
</evidence>
<sequence length="456" mass="51049">MAGNPKITFIGAGSTVFMKNIIGDILQRPALAGAKIALMDINSQRLEESAIVARKLASTLGASAAVETFTDQRQALDGADFVVVAFQIGGYEPCTVTDFEVPKKYGLRQTIADTLGVGGIMRGLRTVPHLWKICEDMLAVCPEAIMLQYVNPMAINTWAIAEKYPTIKQVGLCHSVQGTAMELAKDLDIPYDEIRYRSAGINHMAFYLKFEHRQADGSYRDLYPDLVRAYREGQAPKPGWNPRCPNKVRYEMLTRLGYFVTESSEHFAEYTPYFIKEGREDLIEKFGIPLDEYPKRCIEQIARWKNQAEQYRSADKIEVAQSKEYASSIINSVWTGEPSVIYGNVRNNGCITSLPYNCAAEVPCLVDASGIQPTFIGDLPPQLTALIRTNINVQELTVQALMTENREHIYHAAMMDPHTAAELDLDQIWSLVDELLATHGTWLPEWARSDRKVQAA</sequence>
<gene>
    <name evidence="14" type="ORF">CCGE525_29700</name>
</gene>
<dbReference type="InterPro" id="IPR001088">
    <property type="entry name" value="Glyco_hydro_4"/>
</dbReference>
<keyword evidence="10" id="KW-0170">Cobalt</keyword>
<keyword evidence="14" id="KW-0614">Plasmid</keyword>
<name>A0A387G3M4_9HYPH</name>
<dbReference type="SUPFAM" id="SSF56327">
    <property type="entry name" value="LDH C-terminal domain-like"/>
    <property type="match status" value="1"/>
</dbReference>
<keyword evidence="10" id="KW-0533">Nickel</keyword>
<dbReference type="GO" id="GO:0016616">
    <property type="term" value="F:oxidoreductase activity, acting on the CH-OH group of donors, NAD or NADP as acceptor"/>
    <property type="evidence" value="ECO:0007669"/>
    <property type="project" value="InterPro"/>
</dbReference>
<evidence type="ECO:0000256" key="12">
    <source>
        <dbReference type="RuleBase" id="RU361152"/>
    </source>
</evidence>
<keyword evidence="4 12" id="KW-0378">Hydrolase</keyword>
<evidence type="ECO:0000256" key="6">
    <source>
        <dbReference type="ARBA" id="ARBA00023211"/>
    </source>
</evidence>
<dbReference type="InterPro" id="IPR019802">
    <property type="entry name" value="GlycHydrolase_4_CS"/>
</dbReference>
<dbReference type="InterPro" id="IPR036291">
    <property type="entry name" value="NAD(P)-bd_dom_sf"/>
</dbReference>
<keyword evidence="5 12" id="KW-0520">NAD</keyword>
<dbReference type="PANTHER" id="PTHR32092">
    <property type="entry name" value="6-PHOSPHO-BETA-GLUCOSIDASE-RELATED"/>
    <property type="match status" value="1"/>
</dbReference>
<feature type="binding site" evidence="10">
    <location>
        <position position="173"/>
    </location>
    <ligand>
        <name>Mn(2+)</name>
        <dbReference type="ChEBI" id="CHEBI:29035"/>
    </ligand>
</feature>
<dbReference type="Pfam" id="PF02056">
    <property type="entry name" value="Glyco_hydro_4"/>
    <property type="match status" value="1"/>
</dbReference>
<evidence type="ECO:0000259" key="13">
    <source>
        <dbReference type="Pfam" id="PF11975"/>
    </source>
</evidence>
<comment type="similarity">
    <text evidence="2 12">Belongs to the glycosyl hydrolase 4 family.</text>
</comment>
<evidence type="ECO:0000313" key="14">
    <source>
        <dbReference type="EMBL" id="AYG62894.1"/>
    </source>
</evidence>
<dbReference type="InterPro" id="IPR015955">
    <property type="entry name" value="Lactate_DH/Glyco_Ohase_4_C"/>
</dbReference>
<evidence type="ECO:0000256" key="4">
    <source>
        <dbReference type="ARBA" id="ARBA00022801"/>
    </source>
</evidence>
<keyword evidence="15" id="KW-1185">Reference proteome</keyword>
<evidence type="ECO:0000313" key="15">
    <source>
        <dbReference type="Proteomes" id="UP000282195"/>
    </source>
</evidence>
<dbReference type="KEGG" id="rjg:CCGE525_29700"/>
<evidence type="ECO:0000256" key="8">
    <source>
        <dbReference type="ARBA" id="ARBA00023295"/>
    </source>
</evidence>
<dbReference type="PRINTS" id="PR00732">
    <property type="entry name" value="GLHYDRLASE4"/>
</dbReference>
<dbReference type="InterPro" id="IPR022616">
    <property type="entry name" value="Glyco_hydro_4_C"/>
</dbReference>
<dbReference type="AlphaFoldDB" id="A0A387G3M4"/>
<protein>
    <submittedName>
        <fullName evidence="14">Alpha-glucosidase/alpha-galactosidase</fullName>
    </submittedName>
</protein>
<dbReference type="PANTHER" id="PTHR32092:SF6">
    <property type="entry name" value="ALPHA-GALACTOSIDASE"/>
    <property type="match status" value="1"/>
</dbReference>
<keyword evidence="10" id="KW-0408">Iron</keyword>
<feature type="domain" description="Glycosyl hydrolase family 4 C-terminal" evidence="13">
    <location>
        <begin position="199"/>
        <end position="419"/>
    </location>
</feature>
<dbReference type="Proteomes" id="UP000282195">
    <property type="component" value="Plasmid pRCCGE525c"/>
</dbReference>
<reference evidence="14 15" key="1">
    <citation type="submission" date="2018-10" db="EMBL/GenBank/DDBJ databases">
        <title>Rhizobium etli, R. leguminosarum and a new Rhizobium genospecies from Phaseolus dumosus.</title>
        <authorList>
            <person name="Ramirez-Puebla S.T."/>
            <person name="Rogel-Hernandez M.A."/>
            <person name="Guerrero G."/>
            <person name="Ormeno-Orrillo E."/>
            <person name="Martinez-Romero J.C."/>
            <person name="Negrete-Yankelevich S."/>
            <person name="Martinez-Romero E."/>
        </authorList>
    </citation>
    <scope>NUCLEOTIDE SEQUENCE [LARGE SCALE GENOMIC DNA]</scope>
    <source>
        <strain evidence="14 15">CCGE525</strain>
        <plasmid evidence="15">prccge525c</plasmid>
    </source>
</reference>
<geneLocation type="plasmid" evidence="15">
    <name>prccge525c</name>
</geneLocation>